<comment type="caution">
    <text evidence="2">The sequence shown here is derived from an EMBL/GenBank/DDBJ whole genome shotgun (WGS) entry which is preliminary data.</text>
</comment>
<gene>
    <name evidence="2" type="ORF">ISP11_19770</name>
</gene>
<reference evidence="2 3" key="1">
    <citation type="submission" date="2020-11" db="EMBL/GenBank/DDBJ databases">
        <title>Identification of Lelliottia nimipressuralis from Wound Infection by Whole Genome-Based Bacterial Identification.</title>
        <authorList>
            <person name="Navarathna D.H."/>
            <person name="Choi H."/>
            <person name="Jinadatha C."/>
            <person name="Chatterjee P."/>
            <person name="Hwang M."/>
        </authorList>
    </citation>
    <scope>NUCLEOTIDE SEQUENCE [LARGE SCALE GENOMIC DNA]</scope>
    <source>
        <strain evidence="2 3">DN2020</strain>
    </source>
</reference>
<dbReference type="CDD" id="cd06583">
    <property type="entry name" value="PGRP"/>
    <property type="match status" value="1"/>
</dbReference>
<evidence type="ECO:0000313" key="2">
    <source>
        <dbReference type="EMBL" id="MBF4180111.1"/>
    </source>
</evidence>
<accession>A0ABD4KE40</accession>
<dbReference type="InterPro" id="IPR036505">
    <property type="entry name" value="Amidase/PGRP_sf"/>
</dbReference>
<evidence type="ECO:0000313" key="3">
    <source>
        <dbReference type="Proteomes" id="UP000628560"/>
    </source>
</evidence>
<protein>
    <submittedName>
        <fullName evidence="2">N-acetylmuramoyl-L-alanine amidase</fullName>
    </submittedName>
</protein>
<sequence length="242" mass="26898">MDNDYSKTTEDLLRMGLNAIAKTREDKRIIRESILSETRESGLTIKTRSEWGAKKAQVSDGDDWNYSAIVLHHAGNSYSCDEDSLNKLRQAENTDINSFGHLSYHYAIDCLGVIFETLDIREKGAHLKGANTGHIGIVFLSDFSLPGEAGKYGPSRWDSLSEFSGQFKDDWDQSFDLPTIQQKSAIEALVKILIKHFPIKELGGHREFATLNALGRACPGTYGLQIAATLRAKFNLTSPGEK</sequence>
<dbReference type="SUPFAM" id="SSF55846">
    <property type="entry name" value="N-acetylmuramoyl-L-alanine amidase-like"/>
    <property type="match status" value="1"/>
</dbReference>
<dbReference type="EMBL" id="JADIXP010000015">
    <property type="protein sequence ID" value="MBF4180111.1"/>
    <property type="molecule type" value="Genomic_DNA"/>
</dbReference>
<dbReference type="PANTHER" id="PTHR11022">
    <property type="entry name" value="PEPTIDOGLYCAN RECOGNITION PROTEIN"/>
    <property type="match status" value="1"/>
</dbReference>
<dbReference type="AlphaFoldDB" id="A0ABD4KE40"/>
<evidence type="ECO:0000259" key="1">
    <source>
        <dbReference type="Pfam" id="PF01510"/>
    </source>
</evidence>
<organism evidence="2 3">
    <name type="scientific">Lelliottia nimipressuralis</name>
    <dbReference type="NCBI Taxonomy" id="69220"/>
    <lineage>
        <taxon>Bacteria</taxon>
        <taxon>Pseudomonadati</taxon>
        <taxon>Pseudomonadota</taxon>
        <taxon>Gammaproteobacteria</taxon>
        <taxon>Enterobacterales</taxon>
        <taxon>Enterobacteriaceae</taxon>
        <taxon>Lelliottia</taxon>
    </lineage>
</organism>
<dbReference type="PANTHER" id="PTHR11022:SF41">
    <property type="entry name" value="PEPTIDOGLYCAN-RECOGNITION PROTEIN LC-RELATED"/>
    <property type="match status" value="1"/>
</dbReference>
<dbReference type="Proteomes" id="UP000628560">
    <property type="component" value="Unassembled WGS sequence"/>
</dbReference>
<dbReference type="InterPro" id="IPR015510">
    <property type="entry name" value="PGRP"/>
</dbReference>
<feature type="domain" description="N-acetylmuramoyl-L-alanine amidase" evidence="1">
    <location>
        <begin position="67"/>
        <end position="220"/>
    </location>
</feature>
<dbReference type="Gene3D" id="3.40.80.10">
    <property type="entry name" value="Peptidoglycan recognition protein-like"/>
    <property type="match status" value="1"/>
</dbReference>
<dbReference type="Pfam" id="PF01510">
    <property type="entry name" value="Amidase_2"/>
    <property type="match status" value="1"/>
</dbReference>
<dbReference type="InterPro" id="IPR002502">
    <property type="entry name" value="Amidase_domain"/>
</dbReference>
<proteinExistence type="predicted"/>
<name>A0ABD4KE40_9ENTR</name>